<reference evidence="2 3" key="1">
    <citation type="submission" date="2021-01" db="EMBL/GenBank/DDBJ databases">
        <title>Genomic Encyclopedia of Type Strains, Phase IV (KMG-IV): sequencing the most valuable type-strain genomes for metagenomic binning, comparative biology and taxonomic classification.</title>
        <authorList>
            <person name="Goeker M."/>
        </authorList>
    </citation>
    <scope>NUCLEOTIDE SEQUENCE [LARGE SCALE GENOMIC DNA]</scope>
    <source>
        <strain evidence="2 3">DSM 104297</strain>
    </source>
</reference>
<protein>
    <recommendedName>
        <fullName evidence="4">Glycogen biosynthesis protein GlgD</fullName>
    </recommendedName>
</protein>
<evidence type="ECO:0000313" key="3">
    <source>
        <dbReference type="Proteomes" id="UP000809829"/>
    </source>
</evidence>
<comment type="caution">
    <text evidence="2">The sequence shown here is derived from an EMBL/GenBank/DDBJ whole genome shotgun (WGS) entry which is preliminary data.</text>
</comment>
<dbReference type="Proteomes" id="UP000809829">
    <property type="component" value="Unassembled WGS sequence"/>
</dbReference>
<proteinExistence type="predicted"/>
<sequence>MSKNKQNRPQKTNMEFGKEFTNKPSKHEAGNQPKKK</sequence>
<accession>A0ABS2QXV8</accession>
<keyword evidence="3" id="KW-1185">Reference proteome</keyword>
<feature type="compositionally biased region" description="Basic and acidic residues" evidence="1">
    <location>
        <begin position="16"/>
        <end position="29"/>
    </location>
</feature>
<evidence type="ECO:0008006" key="4">
    <source>
        <dbReference type="Google" id="ProtNLM"/>
    </source>
</evidence>
<feature type="region of interest" description="Disordered" evidence="1">
    <location>
        <begin position="1"/>
        <end position="36"/>
    </location>
</feature>
<dbReference type="EMBL" id="JAFBFC010000003">
    <property type="protein sequence ID" value="MBM7703309.1"/>
    <property type="molecule type" value="Genomic_DNA"/>
</dbReference>
<name>A0ABS2QXV8_9BACI</name>
<gene>
    <name evidence="2" type="ORF">JOC83_002156</name>
</gene>
<organism evidence="2 3">
    <name type="scientific">Priestia iocasae</name>
    <dbReference type="NCBI Taxonomy" id="2291674"/>
    <lineage>
        <taxon>Bacteria</taxon>
        <taxon>Bacillati</taxon>
        <taxon>Bacillota</taxon>
        <taxon>Bacilli</taxon>
        <taxon>Bacillales</taxon>
        <taxon>Bacillaceae</taxon>
        <taxon>Priestia</taxon>
    </lineage>
</organism>
<evidence type="ECO:0000313" key="2">
    <source>
        <dbReference type="EMBL" id="MBM7703309.1"/>
    </source>
</evidence>
<evidence type="ECO:0000256" key="1">
    <source>
        <dbReference type="SAM" id="MobiDB-lite"/>
    </source>
</evidence>